<proteinExistence type="predicted"/>
<gene>
    <name evidence="1" type="ORF">OSB04_028712</name>
</gene>
<keyword evidence="2" id="KW-1185">Reference proteome</keyword>
<evidence type="ECO:0000313" key="2">
    <source>
        <dbReference type="Proteomes" id="UP001172457"/>
    </source>
</evidence>
<protein>
    <submittedName>
        <fullName evidence="1">Uncharacterized protein</fullName>
    </submittedName>
</protein>
<comment type="caution">
    <text evidence="1">The sequence shown here is derived from an EMBL/GenBank/DDBJ whole genome shotgun (WGS) entry which is preliminary data.</text>
</comment>
<organism evidence="1 2">
    <name type="scientific">Centaurea solstitialis</name>
    <name type="common">yellow star-thistle</name>
    <dbReference type="NCBI Taxonomy" id="347529"/>
    <lineage>
        <taxon>Eukaryota</taxon>
        <taxon>Viridiplantae</taxon>
        <taxon>Streptophyta</taxon>
        <taxon>Embryophyta</taxon>
        <taxon>Tracheophyta</taxon>
        <taxon>Spermatophyta</taxon>
        <taxon>Magnoliopsida</taxon>
        <taxon>eudicotyledons</taxon>
        <taxon>Gunneridae</taxon>
        <taxon>Pentapetalae</taxon>
        <taxon>asterids</taxon>
        <taxon>campanulids</taxon>
        <taxon>Asterales</taxon>
        <taxon>Asteraceae</taxon>
        <taxon>Carduoideae</taxon>
        <taxon>Cardueae</taxon>
        <taxon>Centaureinae</taxon>
        <taxon>Centaurea</taxon>
    </lineage>
</organism>
<reference evidence="1" key="1">
    <citation type="submission" date="2023-03" db="EMBL/GenBank/DDBJ databases">
        <title>Chromosome-scale reference genome and RAD-based genetic map of yellow starthistle (Centaurea solstitialis) reveal putative structural variation and QTLs associated with invader traits.</title>
        <authorList>
            <person name="Reatini B."/>
            <person name="Cang F.A."/>
            <person name="Jiang Q."/>
            <person name="Mckibben M.T.W."/>
            <person name="Barker M.S."/>
            <person name="Rieseberg L.H."/>
            <person name="Dlugosch K.M."/>
        </authorList>
    </citation>
    <scope>NUCLEOTIDE SEQUENCE</scope>
    <source>
        <strain evidence="1">CAN-66</strain>
        <tissue evidence="1">Leaf</tissue>
    </source>
</reference>
<accession>A0AA38SUL8</accession>
<dbReference type="EMBL" id="JARYMX010000007">
    <property type="protein sequence ID" value="KAJ9542206.1"/>
    <property type="molecule type" value="Genomic_DNA"/>
</dbReference>
<evidence type="ECO:0000313" key="1">
    <source>
        <dbReference type="EMBL" id="KAJ9542206.1"/>
    </source>
</evidence>
<dbReference type="AlphaFoldDB" id="A0AA38SUL8"/>
<dbReference type="Proteomes" id="UP001172457">
    <property type="component" value="Chromosome 7"/>
</dbReference>
<sequence>MWKSRNDKIFNDLDFNAMRTAKLIKSTVFLWVNARGGLGSTEAYASSSELCCRIFISSSSKLTQASIPSPNCVSSSVTWLTNIGLPWSMIPVTQLGSPQPKSIWLKPILHQLVKV</sequence>
<name>A0AA38SUL8_9ASTR</name>